<keyword evidence="2" id="KW-1185">Reference proteome</keyword>
<organism evidence="1 2">
    <name type="scientific">Robertmurraya yapensis</name>
    <name type="common">ex Hitch et al 2024</name>
    <dbReference type="NCBI Taxonomy" id="3133160"/>
    <lineage>
        <taxon>Bacteria</taxon>
        <taxon>Bacillati</taxon>
        <taxon>Bacillota</taxon>
        <taxon>Bacilli</taxon>
        <taxon>Bacillales</taxon>
        <taxon>Bacillaceae</taxon>
        <taxon>Robertmurraya</taxon>
    </lineage>
</organism>
<dbReference type="EMBL" id="JBBMEW010000009">
    <property type="protein sequence ID" value="MEQ2527519.1"/>
    <property type="molecule type" value="Genomic_DNA"/>
</dbReference>
<sequence length="160" mass="18258">MSAQDLIIIMDKLLKIHTSLYEIAIKKTDVIKLNDMNSLNQILKEEQSHIAAIRDLERERQRTVQLLCPIKNNPTISDCIEYVVGTDKDELINISNCLMEVVNKLKEANDLNHQLLQHSLHFINVSLNLLRPQSQSLNYSPSKVKTNAQVHSEGLFNTKA</sequence>
<dbReference type="Proteomes" id="UP001439875">
    <property type="component" value="Unassembled WGS sequence"/>
</dbReference>
<accession>A0ACC6SBY6</accession>
<proteinExistence type="predicted"/>
<reference evidence="1" key="1">
    <citation type="submission" date="2024-03" db="EMBL/GenBank/DDBJ databases">
        <title>Human intestinal bacterial collection.</title>
        <authorList>
            <person name="Pauvert C."/>
            <person name="Hitch T.C.A."/>
            <person name="Clavel T."/>
        </authorList>
    </citation>
    <scope>NUCLEOTIDE SEQUENCE</scope>
    <source>
        <strain evidence="1">CLA-AA-H227</strain>
    </source>
</reference>
<gene>
    <name evidence="1" type="ORF">WMO40_12455</name>
</gene>
<protein>
    <submittedName>
        <fullName evidence="1">Flagellar protein FlgN</fullName>
    </submittedName>
</protein>
<keyword evidence="1" id="KW-0282">Flagellum</keyword>
<keyword evidence="1" id="KW-0969">Cilium</keyword>
<evidence type="ECO:0000313" key="2">
    <source>
        <dbReference type="Proteomes" id="UP001439875"/>
    </source>
</evidence>
<evidence type="ECO:0000313" key="1">
    <source>
        <dbReference type="EMBL" id="MEQ2527519.1"/>
    </source>
</evidence>
<keyword evidence="1" id="KW-0966">Cell projection</keyword>
<name>A0ACC6SBY6_9BACI</name>
<comment type="caution">
    <text evidence="1">The sequence shown here is derived from an EMBL/GenBank/DDBJ whole genome shotgun (WGS) entry which is preliminary data.</text>
</comment>